<comment type="caution">
    <text evidence="1">The sequence shown here is derived from an EMBL/GenBank/DDBJ whole genome shotgun (WGS) entry which is preliminary data.</text>
</comment>
<accession>A0ABV9E1R0</accession>
<evidence type="ECO:0000313" key="2">
    <source>
        <dbReference type="Proteomes" id="UP001595923"/>
    </source>
</evidence>
<dbReference type="PIRSF" id="PIRSF001439">
    <property type="entry name" value="CryM"/>
    <property type="match status" value="1"/>
</dbReference>
<sequence>MTERGQQTDKLTEPHFTVISAPDIESIISGQEKRIVDVVENTYIQHASGGSVNPPSYFLRFPEQPGDRIIALPSSLGGDDGLHGIKWVSSFPDNVPGGISRASAALILNDRRTGYPFACLEGSVISANRTAASAALAVLRIRSGQRPPRTAGFLGTGPIARSVHRYLRAVGIRLERLSIHDTVPERSAAFRRHLVSSGVPGPDVHIASGAEDVIRSSDLVILATTAAEPHIESPAWFSHNPLVLNISLRDLSPAVILSAVNIVDDVDHCLRERTSPHLTELEQGNRDFVDGTIADVIGGRCEFASDKPVVFSPFGLGVLDLALGRYVHDQARFQGTARVIDGFHPSARGDGNGQGN</sequence>
<dbReference type="NCBIfam" id="TIGR03944">
    <property type="entry name" value="dehyd_SbnB_fam"/>
    <property type="match status" value="1"/>
</dbReference>
<protein>
    <submittedName>
        <fullName evidence="1">2,3-diaminopropionate biosynthesis protein SbnB</fullName>
    </submittedName>
</protein>
<evidence type="ECO:0000313" key="1">
    <source>
        <dbReference type="EMBL" id="MFC4564336.1"/>
    </source>
</evidence>
<gene>
    <name evidence="1" type="primary">sbnB</name>
    <name evidence="1" type="ORF">ACFO4E_20935</name>
</gene>
<dbReference type="SUPFAM" id="SSF51735">
    <property type="entry name" value="NAD(P)-binding Rossmann-fold domains"/>
    <property type="match status" value="1"/>
</dbReference>
<dbReference type="InterPro" id="IPR023866">
    <property type="entry name" value="SbnB"/>
</dbReference>
<dbReference type="Proteomes" id="UP001595923">
    <property type="component" value="Unassembled WGS sequence"/>
</dbReference>
<dbReference type="EMBL" id="JBHSFQ010000023">
    <property type="protein sequence ID" value="MFC4564336.1"/>
    <property type="molecule type" value="Genomic_DNA"/>
</dbReference>
<dbReference type="Gene3D" id="3.40.50.720">
    <property type="entry name" value="NAD(P)-binding Rossmann-like Domain"/>
    <property type="match status" value="1"/>
</dbReference>
<dbReference type="Gene3D" id="3.30.1780.10">
    <property type="entry name" value="ornithine cyclodeaminase, domain 1"/>
    <property type="match status" value="1"/>
</dbReference>
<proteinExistence type="predicted"/>
<dbReference type="PANTHER" id="PTHR13812">
    <property type="entry name" value="KETIMINE REDUCTASE MU-CRYSTALLIN"/>
    <property type="match status" value="1"/>
</dbReference>
<dbReference type="InterPro" id="IPR003462">
    <property type="entry name" value="ODC_Mu_crystall"/>
</dbReference>
<dbReference type="Pfam" id="PF02423">
    <property type="entry name" value="OCD_Mu_crystall"/>
    <property type="match status" value="1"/>
</dbReference>
<reference evidence="2" key="1">
    <citation type="journal article" date="2019" name="Int. J. Syst. Evol. Microbiol.">
        <title>The Global Catalogue of Microorganisms (GCM) 10K type strain sequencing project: providing services to taxonomists for standard genome sequencing and annotation.</title>
        <authorList>
            <consortium name="The Broad Institute Genomics Platform"/>
            <consortium name="The Broad Institute Genome Sequencing Center for Infectious Disease"/>
            <person name="Wu L."/>
            <person name="Ma J."/>
        </authorList>
    </citation>
    <scope>NUCLEOTIDE SEQUENCE [LARGE SCALE GENOMIC DNA]</scope>
    <source>
        <strain evidence="2">XZYJ18</strain>
    </source>
</reference>
<dbReference type="InterPro" id="IPR023401">
    <property type="entry name" value="ODC_N"/>
</dbReference>
<dbReference type="PANTHER" id="PTHR13812:SF19">
    <property type="entry name" value="KETIMINE REDUCTASE MU-CRYSTALLIN"/>
    <property type="match status" value="1"/>
</dbReference>
<dbReference type="InterPro" id="IPR036291">
    <property type="entry name" value="NAD(P)-bd_dom_sf"/>
</dbReference>
<name>A0ABV9E1R0_9ACTN</name>
<dbReference type="RefSeq" id="WP_378577354.1">
    <property type="nucleotide sequence ID" value="NZ_JBHSFQ010000023.1"/>
</dbReference>
<keyword evidence="2" id="KW-1185">Reference proteome</keyword>
<organism evidence="1 2">
    <name type="scientific">Nocardiopsis mangrovi</name>
    <dbReference type="NCBI Taxonomy" id="1179818"/>
    <lineage>
        <taxon>Bacteria</taxon>
        <taxon>Bacillati</taxon>
        <taxon>Actinomycetota</taxon>
        <taxon>Actinomycetes</taxon>
        <taxon>Streptosporangiales</taxon>
        <taxon>Nocardiopsidaceae</taxon>
        <taxon>Nocardiopsis</taxon>
    </lineage>
</organism>